<evidence type="ECO:0000313" key="1">
    <source>
        <dbReference type="EMBL" id="OBZ83417.1"/>
    </source>
</evidence>
<evidence type="ECO:0000313" key="2">
    <source>
        <dbReference type="Proteomes" id="UP000093000"/>
    </source>
</evidence>
<dbReference type="PANTHER" id="PTHR37984:SF15">
    <property type="entry name" value="INTEGRASE CATALYTIC DOMAIN-CONTAINING PROTEIN"/>
    <property type="match status" value="1"/>
</dbReference>
<organism evidence="1 2">
    <name type="scientific">Choanephora cucurbitarum</name>
    <dbReference type="NCBI Taxonomy" id="101091"/>
    <lineage>
        <taxon>Eukaryota</taxon>
        <taxon>Fungi</taxon>
        <taxon>Fungi incertae sedis</taxon>
        <taxon>Mucoromycota</taxon>
        <taxon>Mucoromycotina</taxon>
        <taxon>Mucoromycetes</taxon>
        <taxon>Mucorales</taxon>
        <taxon>Mucorineae</taxon>
        <taxon>Choanephoraceae</taxon>
        <taxon>Choanephoroideae</taxon>
        <taxon>Choanephora</taxon>
    </lineage>
</organism>
<accession>A0A1C7N314</accession>
<feature type="non-terminal residue" evidence="1">
    <location>
        <position position="136"/>
    </location>
</feature>
<dbReference type="Gene3D" id="3.30.70.270">
    <property type="match status" value="1"/>
</dbReference>
<dbReference type="InterPro" id="IPR043128">
    <property type="entry name" value="Rev_trsase/Diguanyl_cyclase"/>
</dbReference>
<dbReference type="STRING" id="101091.A0A1C7N314"/>
<dbReference type="Gene3D" id="3.10.10.10">
    <property type="entry name" value="HIV Type 1 Reverse Transcriptase, subunit A, domain 1"/>
    <property type="match status" value="1"/>
</dbReference>
<dbReference type="InParanoid" id="A0A1C7N314"/>
<dbReference type="Proteomes" id="UP000093000">
    <property type="component" value="Unassembled WGS sequence"/>
</dbReference>
<evidence type="ECO:0008006" key="3">
    <source>
        <dbReference type="Google" id="ProtNLM"/>
    </source>
</evidence>
<name>A0A1C7N314_9FUNG</name>
<keyword evidence="2" id="KW-1185">Reference proteome</keyword>
<dbReference type="InterPro" id="IPR043502">
    <property type="entry name" value="DNA/RNA_pol_sf"/>
</dbReference>
<gene>
    <name evidence="1" type="ORF">A0J61_08532</name>
</gene>
<dbReference type="PANTHER" id="PTHR37984">
    <property type="entry name" value="PROTEIN CBG26694"/>
    <property type="match status" value="1"/>
</dbReference>
<comment type="caution">
    <text evidence="1">The sequence shown here is derived from an EMBL/GenBank/DDBJ whole genome shotgun (WGS) entry which is preliminary data.</text>
</comment>
<dbReference type="OrthoDB" id="2245799at2759"/>
<dbReference type="AlphaFoldDB" id="A0A1C7N314"/>
<dbReference type="InterPro" id="IPR050951">
    <property type="entry name" value="Retrovirus_Pol_polyprotein"/>
</dbReference>
<dbReference type="EMBL" id="LUGH01000666">
    <property type="protein sequence ID" value="OBZ83417.1"/>
    <property type="molecule type" value="Genomic_DNA"/>
</dbReference>
<reference evidence="1 2" key="1">
    <citation type="submission" date="2016-03" db="EMBL/GenBank/DDBJ databases">
        <title>Choanephora cucurbitarum.</title>
        <authorList>
            <person name="Min B."/>
            <person name="Park H."/>
            <person name="Park J.-H."/>
            <person name="Shin H.-D."/>
            <person name="Choi I.-G."/>
        </authorList>
    </citation>
    <scope>NUCLEOTIDE SEQUENCE [LARGE SCALE GENOMIC DNA]</scope>
    <source>
        <strain evidence="1 2">KUS-F28377</strain>
    </source>
</reference>
<protein>
    <recommendedName>
        <fullName evidence="3">Reverse transcriptase domain-containing protein</fullName>
    </recommendedName>
</protein>
<proteinExistence type="predicted"/>
<sequence>MKEEISCFIRQHPLPIEIDAEVAKNLNERIDNGIVEECLPLKQYHLLPLATEAGKPTELRICCDLRKVNLNISKTYSEGYAIPKIQNIFDRAFAKRKILTKLDLKQAYYSFPVDKASQEVLAFSYKGQHYKNHCRF</sequence>
<dbReference type="SUPFAM" id="SSF56672">
    <property type="entry name" value="DNA/RNA polymerases"/>
    <property type="match status" value="1"/>
</dbReference>